<dbReference type="Proteomes" id="UP001358417">
    <property type="component" value="Unassembled WGS sequence"/>
</dbReference>
<dbReference type="RefSeq" id="XP_064700859.1">
    <property type="nucleotide sequence ID" value="XM_064853096.1"/>
</dbReference>
<accession>A0AAV9MY07</accession>
<dbReference type="EMBL" id="JAVRRD010000039">
    <property type="protein sequence ID" value="KAK5045223.1"/>
    <property type="molecule type" value="Genomic_DNA"/>
</dbReference>
<evidence type="ECO:0000313" key="2">
    <source>
        <dbReference type="Proteomes" id="UP001358417"/>
    </source>
</evidence>
<gene>
    <name evidence="1" type="ORF">LTR84_009556</name>
</gene>
<organism evidence="1 2">
    <name type="scientific">Exophiala bonariae</name>
    <dbReference type="NCBI Taxonomy" id="1690606"/>
    <lineage>
        <taxon>Eukaryota</taxon>
        <taxon>Fungi</taxon>
        <taxon>Dikarya</taxon>
        <taxon>Ascomycota</taxon>
        <taxon>Pezizomycotina</taxon>
        <taxon>Eurotiomycetes</taxon>
        <taxon>Chaetothyriomycetidae</taxon>
        <taxon>Chaetothyriales</taxon>
        <taxon>Herpotrichiellaceae</taxon>
        <taxon>Exophiala</taxon>
    </lineage>
</organism>
<evidence type="ECO:0000313" key="1">
    <source>
        <dbReference type="EMBL" id="KAK5045223.1"/>
    </source>
</evidence>
<dbReference type="AlphaFoldDB" id="A0AAV9MY07"/>
<reference evidence="1 2" key="1">
    <citation type="submission" date="2023-08" db="EMBL/GenBank/DDBJ databases">
        <title>Black Yeasts Isolated from many extreme environments.</title>
        <authorList>
            <person name="Coleine C."/>
            <person name="Stajich J.E."/>
            <person name="Selbmann L."/>
        </authorList>
    </citation>
    <scope>NUCLEOTIDE SEQUENCE [LARGE SCALE GENOMIC DNA]</scope>
    <source>
        <strain evidence="1 2">CCFEE 5792</strain>
    </source>
</reference>
<dbReference type="GeneID" id="89977715"/>
<protein>
    <submittedName>
        <fullName evidence="1">Uncharacterized protein</fullName>
    </submittedName>
</protein>
<sequence>MVQLRGFMPTWVSKAMGHALVDQGGKICTIGPGGGEIVYKHDGTDKDIDKLLLHRSIEGSGPRLSRGIPKRLRDLMYEGLISEKVEWLGTDMIAWIESKLGSKKGDSFGEMKLMERKLAEILQAGEIPRMLVGPRPVVRRARIV</sequence>
<name>A0AAV9MY07_9EURO</name>
<keyword evidence="2" id="KW-1185">Reference proteome</keyword>
<proteinExistence type="predicted"/>
<comment type="caution">
    <text evidence="1">The sequence shown here is derived from an EMBL/GenBank/DDBJ whole genome shotgun (WGS) entry which is preliminary data.</text>
</comment>